<dbReference type="SUPFAM" id="SSF57716">
    <property type="entry name" value="Glucocorticoid receptor-like (DNA-binding domain)"/>
    <property type="match status" value="1"/>
</dbReference>
<dbReference type="Gene3D" id="3.40.1800.20">
    <property type="match status" value="1"/>
</dbReference>
<gene>
    <name evidence="13" type="primary">LOC108007942</name>
</gene>
<proteinExistence type="predicted"/>
<feature type="domain" description="C2H2-type" evidence="10">
    <location>
        <begin position="282"/>
        <end position="309"/>
    </location>
</feature>
<dbReference type="AlphaFoldDB" id="A0AB39Z2B9"/>
<evidence type="ECO:0000256" key="8">
    <source>
        <dbReference type="PROSITE-ProRule" id="PRU00042"/>
    </source>
</evidence>
<reference evidence="12" key="1">
    <citation type="submission" date="2025-05" db="UniProtKB">
        <authorList>
            <consortium name="RefSeq"/>
        </authorList>
    </citation>
    <scope>NUCLEOTIDE SEQUENCE [LARGE SCALE GENOMIC DNA]</scope>
</reference>
<evidence type="ECO:0000256" key="3">
    <source>
        <dbReference type="ARBA" id="ARBA00022737"/>
    </source>
</evidence>
<dbReference type="GO" id="GO:0000122">
    <property type="term" value="P:negative regulation of transcription by RNA polymerase II"/>
    <property type="evidence" value="ECO:0007669"/>
    <property type="project" value="UniProtKB-ARBA"/>
</dbReference>
<dbReference type="PANTHER" id="PTHR24404">
    <property type="entry name" value="ZINC FINGER PROTEIN"/>
    <property type="match status" value="1"/>
</dbReference>
<evidence type="ECO:0000256" key="5">
    <source>
        <dbReference type="ARBA" id="ARBA00022833"/>
    </source>
</evidence>
<evidence type="ECO:0000313" key="13">
    <source>
        <dbReference type="RefSeq" id="XP_016927238.3"/>
    </source>
</evidence>
<feature type="domain" description="C2H2-type" evidence="10">
    <location>
        <begin position="254"/>
        <end position="281"/>
    </location>
</feature>
<dbReference type="GO" id="GO:0000981">
    <property type="term" value="F:DNA-binding transcription factor activity, RNA polymerase II-specific"/>
    <property type="evidence" value="ECO:0007669"/>
    <property type="project" value="TreeGrafter"/>
</dbReference>
<keyword evidence="2 9" id="KW-0479">Metal-binding</keyword>
<reference evidence="13" key="2">
    <citation type="submission" date="2025-08" db="UniProtKB">
        <authorList>
            <consortium name="RefSeq"/>
        </authorList>
    </citation>
    <scope>IDENTIFICATION</scope>
</reference>
<dbReference type="InterPro" id="IPR013087">
    <property type="entry name" value="Znf_C2H2_type"/>
</dbReference>
<feature type="binding site" evidence="9">
    <location>
        <position position="5"/>
    </location>
    <ligand>
        <name>Zn(2+)</name>
        <dbReference type="ChEBI" id="CHEBI:29105"/>
    </ligand>
</feature>
<evidence type="ECO:0000259" key="11">
    <source>
        <dbReference type="PROSITE" id="PS51915"/>
    </source>
</evidence>
<feature type="domain" description="C2H2-type" evidence="10">
    <location>
        <begin position="226"/>
        <end position="253"/>
    </location>
</feature>
<dbReference type="RefSeq" id="XP_016927238.3">
    <property type="nucleotide sequence ID" value="XM_017071749.4"/>
</dbReference>
<dbReference type="InterPro" id="IPR036236">
    <property type="entry name" value="Znf_C2H2_sf"/>
</dbReference>
<feature type="domain" description="C2H2-type" evidence="10">
    <location>
        <begin position="366"/>
        <end position="393"/>
    </location>
</feature>
<dbReference type="Pfam" id="PF00096">
    <property type="entry name" value="zf-C2H2"/>
    <property type="match status" value="5"/>
</dbReference>
<dbReference type="GeneID" id="108007942"/>
<dbReference type="Pfam" id="PF07776">
    <property type="entry name" value="zf-AD"/>
    <property type="match status" value="1"/>
</dbReference>
<dbReference type="PROSITE" id="PS51915">
    <property type="entry name" value="ZAD"/>
    <property type="match status" value="1"/>
</dbReference>
<evidence type="ECO:0000256" key="4">
    <source>
        <dbReference type="ARBA" id="ARBA00022771"/>
    </source>
</evidence>
<dbReference type="PANTHER" id="PTHR24404:SF114">
    <property type="entry name" value="KLUMPFUSS, ISOFORM B-RELATED"/>
    <property type="match status" value="1"/>
</dbReference>
<dbReference type="GO" id="GO:0008270">
    <property type="term" value="F:zinc ion binding"/>
    <property type="evidence" value="ECO:0007669"/>
    <property type="project" value="UniProtKB-UniRule"/>
</dbReference>
<dbReference type="GO" id="GO:0005634">
    <property type="term" value="C:nucleus"/>
    <property type="evidence" value="ECO:0007669"/>
    <property type="project" value="UniProtKB-SubCell"/>
</dbReference>
<keyword evidence="7" id="KW-0539">Nucleus</keyword>
<dbReference type="PROSITE" id="PS00028">
    <property type="entry name" value="ZINC_FINGER_C2H2_1"/>
    <property type="match status" value="5"/>
</dbReference>
<accession>A0AB39Z2B9</accession>
<feature type="domain" description="C2H2-type" evidence="10">
    <location>
        <begin position="338"/>
        <end position="365"/>
    </location>
</feature>
<dbReference type="SUPFAM" id="SSF57667">
    <property type="entry name" value="beta-beta-alpha zinc fingers"/>
    <property type="match status" value="4"/>
</dbReference>
<comment type="subcellular location">
    <subcellularLocation>
        <location evidence="1">Nucleus</location>
    </subcellularLocation>
</comment>
<keyword evidence="12" id="KW-1185">Reference proteome</keyword>
<keyword evidence="5 9" id="KW-0862">Zinc</keyword>
<name>A0AB39Z2B9_DROSZ</name>
<evidence type="ECO:0000256" key="7">
    <source>
        <dbReference type="ARBA" id="ARBA00023242"/>
    </source>
</evidence>
<feature type="domain" description="ZAD" evidence="11">
    <location>
        <begin position="3"/>
        <end position="79"/>
    </location>
</feature>
<protein>
    <submittedName>
        <fullName evidence="13">Zinc finger protein Paris-like</fullName>
    </submittedName>
</protein>
<evidence type="ECO:0000256" key="1">
    <source>
        <dbReference type="ARBA" id="ARBA00004123"/>
    </source>
</evidence>
<evidence type="ECO:0000256" key="6">
    <source>
        <dbReference type="ARBA" id="ARBA00023125"/>
    </source>
</evidence>
<dbReference type="Proteomes" id="UP001652628">
    <property type="component" value="Chromosome 2L"/>
</dbReference>
<feature type="domain" description="C2H2-type" evidence="10">
    <location>
        <begin position="310"/>
        <end position="337"/>
    </location>
</feature>
<evidence type="ECO:0000313" key="12">
    <source>
        <dbReference type="Proteomes" id="UP001652628"/>
    </source>
</evidence>
<dbReference type="GO" id="GO:0000978">
    <property type="term" value="F:RNA polymerase II cis-regulatory region sequence-specific DNA binding"/>
    <property type="evidence" value="ECO:0007669"/>
    <property type="project" value="TreeGrafter"/>
</dbReference>
<evidence type="ECO:0000256" key="2">
    <source>
        <dbReference type="ARBA" id="ARBA00022723"/>
    </source>
</evidence>
<sequence length="425" mass="49525">MKELCRVCMLNSQDMINIFDGAPESGIPIVDIIAHHTGLEVQRGDLFPESVCKICLQDAQNSYKQIHHFPTIVKEEEEVLEENLIEEAESQIFMCQVKEEVLHGELKEEGNPDEEFLIEDERLCFFQDVNYQVKEEDTHCLEPQVKNEPIEDDFQEEVNPLLEIPGDQPDERVKDDDTGQEVKYEPIEDDFEDEVKPFLEINSDQPDKQVEDDEIAQARLNWKNSYKCSYCQISFRNRSSMMKHFLKHTGERPYKCSQCPNSYKVKESLLAHMMTHRGEEPFKCPHCSKGFVREPSLKKHLSIHTGERPFKCAVCSKTFRLKEHLKRHNRCHTGERPYQCDQCEKTFADNSFLTVHKRSHTGERPYKCPDCQATYVDSGSLRKHRMTDTIEPFNCDHCDQTFKAKGCFNYHIRSLDCSSKVKNLG</sequence>
<organism evidence="12 13">
    <name type="scientific">Drosophila suzukii</name>
    <name type="common">Spotted-wing drosophila fruit fly</name>
    <dbReference type="NCBI Taxonomy" id="28584"/>
    <lineage>
        <taxon>Eukaryota</taxon>
        <taxon>Metazoa</taxon>
        <taxon>Ecdysozoa</taxon>
        <taxon>Arthropoda</taxon>
        <taxon>Hexapoda</taxon>
        <taxon>Insecta</taxon>
        <taxon>Pterygota</taxon>
        <taxon>Neoptera</taxon>
        <taxon>Endopterygota</taxon>
        <taxon>Diptera</taxon>
        <taxon>Brachycera</taxon>
        <taxon>Muscomorpha</taxon>
        <taxon>Ephydroidea</taxon>
        <taxon>Drosophilidae</taxon>
        <taxon>Drosophila</taxon>
        <taxon>Sophophora</taxon>
    </lineage>
</organism>
<dbReference type="PROSITE" id="PS50157">
    <property type="entry name" value="ZINC_FINGER_C2H2_2"/>
    <property type="match status" value="6"/>
</dbReference>
<feature type="binding site" evidence="9">
    <location>
        <position position="52"/>
    </location>
    <ligand>
        <name>Zn(2+)</name>
        <dbReference type="ChEBI" id="CHEBI:29105"/>
    </ligand>
</feature>
<keyword evidence="4 8" id="KW-0863">Zinc-finger</keyword>
<dbReference type="InterPro" id="IPR012934">
    <property type="entry name" value="Znf_AD"/>
</dbReference>
<feature type="binding site" evidence="9">
    <location>
        <position position="8"/>
    </location>
    <ligand>
        <name>Zn(2+)</name>
        <dbReference type="ChEBI" id="CHEBI:29105"/>
    </ligand>
</feature>
<evidence type="ECO:0000256" key="9">
    <source>
        <dbReference type="PROSITE-ProRule" id="PRU01263"/>
    </source>
</evidence>
<keyword evidence="6" id="KW-0238">DNA-binding</keyword>
<keyword evidence="3" id="KW-0677">Repeat</keyword>
<feature type="binding site" evidence="9">
    <location>
        <position position="55"/>
    </location>
    <ligand>
        <name>Zn(2+)</name>
        <dbReference type="ChEBI" id="CHEBI:29105"/>
    </ligand>
</feature>
<dbReference type="InterPro" id="IPR050589">
    <property type="entry name" value="Ikaros_C2H2-ZF"/>
</dbReference>
<dbReference type="Gene3D" id="3.30.160.60">
    <property type="entry name" value="Classic Zinc Finger"/>
    <property type="match status" value="6"/>
</dbReference>
<evidence type="ECO:0000259" key="10">
    <source>
        <dbReference type="PROSITE" id="PS50157"/>
    </source>
</evidence>
<dbReference type="SMART" id="SM00355">
    <property type="entry name" value="ZnF_C2H2"/>
    <property type="match status" value="7"/>
</dbReference>